<accession>E0SEG9</accession>
<feature type="transmembrane region" description="Helical" evidence="4">
    <location>
        <begin position="45"/>
        <end position="62"/>
    </location>
</feature>
<evidence type="ECO:0000259" key="5">
    <source>
        <dbReference type="Pfam" id="PF05118"/>
    </source>
</evidence>
<reference evidence="6 7" key="1">
    <citation type="journal article" date="2011" name="J. Bacteriol.">
        <title>Genome sequence of the plant-pathogenic bacterium Dickeya dadantii 3937.</title>
        <authorList>
            <person name="Glasner J.D."/>
            <person name="Yang C.H."/>
            <person name="Reverchon S."/>
            <person name="Hugouvieux-Cotte-Pattat N."/>
            <person name="Condemine G."/>
            <person name="Bohin J.P."/>
            <person name="Van Gijsegem F."/>
            <person name="Yang S."/>
            <person name="Franza T."/>
            <person name="Expert D."/>
            <person name="Plunkett G. III"/>
            <person name="San Francisco M.J."/>
            <person name="Charkowski A.O."/>
            <person name="Py B."/>
            <person name="Bell K."/>
            <person name="Rauscher L."/>
            <person name="Rodriguez-Palenzuela P."/>
            <person name="Toussaint A."/>
            <person name="Holeva M.C."/>
            <person name="He S.Y."/>
            <person name="Douet V."/>
            <person name="Boccara M."/>
            <person name="Blanco C."/>
            <person name="Toth I."/>
            <person name="Anderson B.D."/>
            <person name="Biehl B.S."/>
            <person name="Mau B."/>
            <person name="Flynn S.M."/>
            <person name="Barras F."/>
            <person name="Lindeberg M."/>
            <person name="Birch P.R."/>
            <person name="Tsuyumu S."/>
            <person name="Shi X."/>
            <person name="Hibbing M."/>
            <person name="Yap M.N."/>
            <person name="Carpentier M."/>
            <person name="Dassa E."/>
            <person name="Umehara M."/>
            <person name="Kim J.F."/>
            <person name="Rusch M."/>
            <person name="Soni P."/>
            <person name="Mayhew G.F."/>
            <person name="Fouts D.E."/>
            <person name="Gill S.R."/>
            <person name="Blattner F.R."/>
            <person name="Keen N.T."/>
            <person name="Perna N.T."/>
        </authorList>
    </citation>
    <scope>NUCLEOTIDE SEQUENCE [LARGE SCALE GENOMIC DNA]</scope>
    <source>
        <strain evidence="6 7">3937</strain>
    </source>
</reference>
<dbReference type="AlphaFoldDB" id="E0SEG9"/>
<keyword evidence="4" id="KW-0472">Membrane</keyword>
<proteinExistence type="inferred from homology"/>
<dbReference type="EMBL" id="CP002038">
    <property type="protein sequence ID" value="ADM99903.1"/>
    <property type="molecule type" value="Genomic_DNA"/>
</dbReference>
<feature type="transmembrane region" description="Helical" evidence="4">
    <location>
        <begin position="324"/>
        <end position="343"/>
    </location>
</feature>
<dbReference type="NCBIfam" id="NF033391">
    <property type="entry name" value="lipid_A_LpxO"/>
    <property type="match status" value="1"/>
</dbReference>
<evidence type="ECO:0000313" key="6">
    <source>
        <dbReference type="EMBL" id="ADM99903.1"/>
    </source>
</evidence>
<feature type="domain" description="Aspartyl/asparaginy/proline hydroxylase" evidence="5">
    <location>
        <begin position="112"/>
        <end position="266"/>
    </location>
</feature>
<dbReference type="KEGG" id="ddd:Dda3937_02587"/>
<dbReference type="InterPro" id="IPR051821">
    <property type="entry name" value="Asp/Asn_beta-hydroxylase"/>
</dbReference>
<protein>
    <submittedName>
        <fullName evidence="6">Fe(2+)/alpha-ketoglutarate-dependent dioxygenase lpxO</fullName>
        <ecNumber evidence="6">1.14.11.-</ecNumber>
    </submittedName>
</protein>
<dbReference type="GO" id="GO:0051213">
    <property type="term" value="F:dioxygenase activity"/>
    <property type="evidence" value="ECO:0007669"/>
    <property type="project" value="UniProtKB-KW"/>
</dbReference>
<keyword evidence="7" id="KW-1185">Reference proteome</keyword>
<dbReference type="eggNOG" id="COG3555">
    <property type="taxonomic scope" value="Bacteria"/>
</dbReference>
<keyword evidence="3 6" id="KW-0560">Oxidoreductase</keyword>
<dbReference type="Pfam" id="PF05118">
    <property type="entry name" value="Asp_Arg_Hydrox"/>
    <property type="match status" value="1"/>
</dbReference>
<dbReference type="PANTHER" id="PTHR46332">
    <property type="entry name" value="ASPARTATE BETA-HYDROXYLASE DOMAIN-CONTAINING PROTEIN 2"/>
    <property type="match status" value="1"/>
</dbReference>
<keyword evidence="2 6" id="KW-0223">Dioxygenase</keyword>
<sequence length="344" mass="39898">MRVFLQRAVILHRVRCPISGIMPDSRPVSYIRAGWAHCSQGSHCMKYVILMVFILAVAYVHFRGRVRYKFWRQLSDHSTFTAPLNGFMYLFSRVPVTPYLKPGHFPELAVLQENWQMIREEGETLLTMQEIKASDRYNDAGFNSFFKTGWKRFYLKWYEDAHPSAGVMCPNTTALLRSLPSVKAAMFATLPDGSRLPRHRDPYAGSLRYHLGLKTPNDDRCFIEVDGERYSWRDGEGVLFDETYIHYAENTSGQNRLILFCDIERPMRYRWAQAVNHWVGRNLMSAAAAPNTEADRTGGINRIFRYVYAIRKVGKRLKSWNKPVYYLAKWSLFGGIAALIWLAL</sequence>
<dbReference type="PANTHER" id="PTHR46332:SF5">
    <property type="entry name" value="ASPARTATE BETA-HYDROXYLASE DOMAIN CONTAINING 2"/>
    <property type="match status" value="1"/>
</dbReference>
<dbReference type="EC" id="1.14.11.-" evidence="6"/>
<dbReference type="Proteomes" id="UP000006859">
    <property type="component" value="Chromosome"/>
</dbReference>
<dbReference type="InterPro" id="IPR007803">
    <property type="entry name" value="Asp/Arg/Pro-Hydrxlase"/>
</dbReference>
<dbReference type="InterPro" id="IPR027443">
    <property type="entry name" value="IPNS-like_sf"/>
</dbReference>
<evidence type="ECO:0000256" key="2">
    <source>
        <dbReference type="ARBA" id="ARBA00022964"/>
    </source>
</evidence>
<dbReference type="HOGENOM" id="CLU_927100_0_0_6"/>
<dbReference type="STRING" id="198628.Dda3937_02587"/>
<name>E0SEG9_DICD3</name>
<gene>
    <name evidence="6" type="ordered locus">Dda3937_02587</name>
</gene>
<dbReference type="Gene3D" id="2.60.120.330">
    <property type="entry name" value="B-lactam Antibiotic, Isopenicillin N Synthase, Chain"/>
    <property type="match status" value="1"/>
</dbReference>
<keyword evidence="4" id="KW-0812">Transmembrane</keyword>
<evidence type="ECO:0000256" key="4">
    <source>
        <dbReference type="SAM" id="Phobius"/>
    </source>
</evidence>
<comment type="similarity">
    <text evidence="1">Belongs to the aspartyl/asparaginyl beta-hydroxylase family.</text>
</comment>
<dbReference type="SUPFAM" id="SSF51197">
    <property type="entry name" value="Clavaminate synthase-like"/>
    <property type="match status" value="1"/>
</dbReference>
<keyword evidence="4" id="KW-1133">Transmembrane helix</keyword>
<evidence type="ECO:0000256" key="1">
    <source>
        <dbReference type="ARBA" id="ARBA00007730"/>
    </source>
</evidence>
<dbReference type="InterPro" id="IPR047694">
    <property type="entry name" value="Lipid_A_LpxO-like"/>
</dbReference>
<organism evidence="6 7">
    <name type="scientific">Dickeya dadantii (strain 3937)</name>
    <name type="common">Erwinia chrysanthemi (strain 3937)</name>
    <dbReference type="NCBI Taxonomy" id="198628"/>
    <lineage>
        <taxon>Bacteria</taxon>
        <taxon>Pseudomonadati</taxon>
        <taxon>Pseudomonadota</taxon>
        <taxon>Gammaproteobacteria</taxon>
        <taxon>Enterobacterales</taxon>
        <taxon>Pectobacteriaceae</taxon>
        <taxon>Dickeya</taxon>
    </lineage>
</organism>
<evidence type="ECO:0000256" key="3">
    <source>
        <dbReference type="ARBA" id="ARBA00023002"/>
    </source>
</evidence>
<evidence type="ECO:0000313" key="7">
    <source>
        <dbReference type="Proteomes" id="UP000006859"/>
    </source>
</evidence>